<dbReference type="Proteomes" id="UP001154329">
    <property type="component" value="Chromosome 4"/>
</dbReference>
<organism evidence="2 3">
    <name type="scientific">Aphis gossypii</name>
    <name type="common">Cotton aphid</name>
    <dbReference type="NCBI Taxonomy" id="80765"/>
    <lineage>
        <taxon>Eukaryota</taxon>
        <taxon>Metazoa</taxon>
        <taxon>Ecdysozoa</taxon>
        <taxon>Arthropoda</taxon>
        <taxon>Hexapoda</taxon>
        <taxon>Insecta</taxon>
        <taxon>Pterygota</taxon>
        <taxon>Neoptera</taxon>
        <taxon>Paraneoptera</taxon>
        <taxon>Hemiptera</taxon>
        <taxon>Sternorrhyncha</taxon>
        <taxon>Aphidomorpha</taxon>
        <taxon>Aphidoidea</taxon>
        <taxon>Aphididae</taxon>
        <taxon>Aphidini</taxon>
        <taxon>Aphis</taxon>
        <taxon>Aphis</taxon>
    </lineage>
</organism>
<gene>
    <name evidence="2" type="ORF">APHIGO_LOCUS10214</name>
</gene>
<keyword evidence="3" id="KW-1185">Reference proteome</keyword>
<evidence type="ECO:0000313" key="3">
    <source>
        <dbReference type="Proteomes" id="UP001154329"/>
    </source>
</evidence>
<evidence type="ECO:0000256" key="1">
    <source>
        <dbReference type="SAM" id="MobiDB-lite"/>
    </source>
</evidence>
<protein>
    <submittedName>
        <fullName evidence="2">Uncharacterized protein</fullName>
    </submittedName>
</protein>
<dbReference type="AlphaFoldDB" id="A0A9P0NLR7"/>
<name>A0A9P0NLR7_APHGO</name>
<proteinExistence type="predicted"/>
<accession>A0A9P0NLR7</accession>
<feature type="compositionally biased region" description="Polar residues" evidence="1">
    <location>
        <begin position="103"/>
        <end position="118"/>
    </location>
</feature>
<feature type="region of interest" description="Disordered" evidence="1">
    <location>
        <begin position="103"/>
        <end position="135"/>
    </location>
</feature>
<sequence length="135" mass="15399">MAGRPFCARRMKLPPRCLPRSKRLPSIGHKPSHESVQTITAHFARTILEHDTVRTMNFIIATHEIEKNVLTDSPDKMHVLRGARQYGVRRRSTARIRCLVGAASTSRSRVSAQQQNKTKTSRRRRVLPPIKAPEQ</sequence>
<dbReference type="EMBL" id="OU899037">
    <property type="protein sequence ID" value="CAH1736477.1"/>
    <property type="molecule type" value="Genomic_DNA"/>
</dbReference>
<reference evidence="2" key="2">
    <citation type="submission" date="2022-10" db="EMBL/GenBank/DDBJ databases">
        <authorList>
            <consortium name="ENA_rothamsted_submissions"/>
            <consortium name="culmorum"/>
            <person name="King R."/>
        </authorList>
    </citation>
    <scope>NUCLEOTIDE SEQUENCE</scope>
</reference>
<evidence type="ECO:0000313" key="2">
    <source>
        <dbReference type="EMBL" id="CAH1736477.1"/>
    </source>
</evidence>
<reference evidence="2" key="1">
    <citation type="submission" date="2022-02" db="EMBL/GenBank/DDBJ databases">
        <authorList>
            <person name="King R."/>
        </authorList>
    </citation>
    <scope>NUCLEOTIDE SEQUENCE</scope>
</reference>